<comment type="caution">
    <text evidence="4">The sequence shown here is derived from an EMBL/GenBank/DDBJ whole genome shotgun (WGS) entry which is preliminary data.</text>
</comment>
<dbReference type="InterPro" id="IPR002048">
    <property type="entry name" value="EF_hand_dom"/>
</dbReference>
<dbReference type="PROSITE" id="PS50222">
    <property type="entry name" value="EF_HAND_2"/>
    <property type="match status" value="1"/>
</dbReference>
<reference evidence="4 5" key="1">
    <citation type="journal article" date="2019" name="Sci. Rep.">
        <title>A multi-omics analysis of the grapevine pathogen Lasiodiplodia theobromae reveals that temperature affects the expression of virulence- and pathogenicity-related genes.</title>
        <authorList>
            <person name="Felix C."/>
            <person name="Meneses R."/>
            <person name="Goncalves M.F.M."/>
            <person name="Tilleman L."/>
            <person name="Duarte A.S."/>
            <person name="Jorrin-Novo J.V."/>
            <person name="Van de Peer Y."/>
            <person name="Deforce D."/>
            <person name="Van Nieuwerburgh F."/>
            <person name="Esteves A.C."/>
            <person name="Alves A."/>
        </authorList>
    </citation>
    <scope>NUCLEOTIDE SEQUENCE [LARGE SCALE GENOMIC DNA]</scope>
    <source>
        <strain evidence="4 5">LA-SOL3</strain>
    </source>
</reference>
<dbReference type="Gene3D" id="3.30.70.2800">
    <property type="match status" value="1"/>
</dbReference>
<dbReference type="Gene3D" id="1.10.238.10">
    <property type="entry name" value="EF-hand"/>
    <property type="match status" value="1"/>
</dbReference>
<evidence type="ECO:0000313" key="4">
    <source>
        <dbReference type="EMBL" id="KAB2569026.1"/>
    </source>
</evidence>
<evidence type="ECO:0000313" key="5">
    <source>
        <dbReference type="Proteomes" id="UP000325902"/>
    </source>
</evidence>
<keyword evidence="5" id="KW-1185">Reference proteome</keyword>
<proteinExistence type="predicted"/>
<evidence type="ECO:0000256" key="1">
    <source>
        <dbReference type="ARBA" id="ARBA00022837"/>
    </source>
</evidence>
<dbReference type="AlphaFoldDB" id="A0A5N5CUJ9"/>
<evidence type="ECO:0000256" key="2">
    <source>
        <dbReference type="SAM" id="SignalP"/>
    </source>
</evidence>
<dbReference type="SUPFAM" id="SSF47473">
    <property type="entry name" value="EF-hand"/>
    <property type="match status" value="1"/>
</dbReference>
<dbReference type="EMBL" id="VCHE01000236">
    <property type="protein sequence ID" value="KAB2569026.1"/>
    <property type="molecule type" value="Genomic_DNA"/>
</dbReference>
<dbReference type="OrthoDB" id="444540at2759"/>
<keyword evidence="1" id="KW-0106">Calcium</keyword>
<dbReference type="InterPro" id="IPR018247">
    <property type="entry name" value="EF_Hand_1_Ca_BS"/>
</dbReference>
<dbReference type="GO" id="GO:0005509">
    <property type="term" value="F:calcium ion binding"/>
    <property type="evidence" value="ECO:0007669"/>
    <property type="project" value="InterPro"/>
</dbReference>
<keyword evidence="2" id="KW-0732">Signal</keyword>
<organism evidence="4 5">
    <name type="scientific">Lasiodiplodia theobromae</name>
    <dbReference type="NCBI Taxonomy" id="45133"/>
    <lineage>
        <taxon>Eukaryota</taxon>
        <taxon>Fungi</taxon>
        <taxon>Dikarya</taxon>
        <taxon>Ascomycota</taxon>
        <taxon>Pezizomycotina</taxon>
        <taxon>Dothideomycetes</taxon>
        <taxon>Dothideomycetes incertae sedis</taxon>
        <taxon>Botryosphaeriales</taxon>
        <taxon>Botryosphaeriaceae</taxon>
        <taxon>Lasiodiplodia</taxon>
    </lineage>
</organism>
<dbReference type="Proteomes" id="UP000325902">
    <property type="component" value="Unassembled WGS sequence"/>
</dbReference>
<dbReference type="PROSITE" id="PS00018">
    <property type="entry name" value="EF_HAND_1"/>
    <property type="match status" value="1"/>
</dbReference>
<name>A0A5N5CUJ9_9PEZI</name>
<sequence length="145" mass="15645">MHISTLMTILSTVAPIVVAECCGAGFCHKTTPNCFTPNACADGAWATPCCGRGKCNIFCCACDGGCHNPKLAKRLNIKGMERRTAELTDTEAFGQANVDGTGNLTLNQYIQYMGATNDDEVYVSWFNKHDKNGDGIITADEVRLE</sequence>
<dbReference type="InterPro" id="IPR011992">
    <property type="entry name" value="EF-hand-dom_pair"/>
</dbReference>
<evidence type="ECO:0000259" key="3">
    <source>
        <dbReference type="PROSITE" id="PS50222"/>
    </source>
</evidence>
<protein>
    <submittedName>
        <fullName evidence="4">Protein Diedel</fullName>
    </submittedName>
</protein>
<gene>
    <name evidence="4" type="primary">Diedel_0</name>
    <name evidence="4" type="ORF">DBV05_g12294</name>
</gene>
<feature type="chain" id="PRO_5024787574" evidence="2">
    <location>
        <begin position="20"/>
        <end position="145"/>
    </location>
</feature>
<feature type="signal peptide" evidence="2">
    <location>
        <begin position="1"/>
        <end position="19"/>
    </location>
</feature>
<feature type="domain" description="EF-hand" evidence="3">
    <location>
        <begin position="117"/>
        <end position="145"/>
    </location>
</feature>
<accession>A0A5N5CUJ9</accession>